<dbReference type="InterPro" id="IPR025072">
    <property type="entry name" value="Fur_reg_FbpA"/>
</dbReference>
<dbReference type="EMBL" id="JBHSTQ010000012">
    <property type="protein sequence ID" value="MFC6387243.1"/>
    <property type="molecule type" value="Genomic_DNA"/>
</dbReference>
<organism evidence="1 2">
    <name type="scientific">Sporolactobacillus kofuensis</name>
    <dbReference type="NCBI Taxonomy" id="269672"/>
    <lineage>
        <taxon>Bacteria</taxon>
        <taxon>Bacillati</taxon>
        <taxon>Bacillota</taxon>
        <taxon>Bacilli</taxon>
        <taxon>Bacillales</taxon>
        <taxon>Sporolactobacillaceae</taxon>
        <taxon>Sporolactobacillus</taxon>
    </lineage>
</organism>
<sequence length="60" mass="7350">MDTLLTNEDWKRQKLIDQLIEANVYKINGKQLFELPLIVLEDEYRAVHLRLRSRKKFNEY</sequence>
<dbReference type="Proteomes" id="UP001596267">
    <property type="component" value="Unassembled WGS sequence"/>
</dbReference>
<name>A0ABW1WIS6_9BACL</name>
<protein>
    <submittedName>
        <fullName evidence="1">Fur-regulated basic protein FbpA</fullName>
    </submittedName>
</protein>
<dbReference type="RefSeq" id="WP_253076846.1">
    <property type="nucleotide sequence ID" value="NZ_JAMXWN010000012.1"/>
</dbReference>
<dbReference type="Pfam" id="PF13076">
    <property type="entry name" value="Fur_reg_FbpA"/>
    <property type="match status" value="1"/>
</dbReference>
<reference evidence="2" key="1">
    <citation type="journal article" date="2019" name="Int. J. Syst. Evol. Microbiol.">
        <title>The Global Catalogue of Microorganisms (GCM) 10K type strain sequencing project: providing services to taxonomists for standard genome sequencing and annotation.</title>
        <authorList>
            <consortium name="The Broad Institute Genomics Platform"/>
            <consortium name="The Broad Institute Genome Sequencing Center for Infectious Disease"/>
            <person name="Wu L."/>
            <person name="Ma J."/>
        </authorList>
    </citation>
    <scope>NUCLEOTIDE SEQUENCE [LARGE SCALE GENOMIC DNA]</scope>
    <source>
        <strain evidence="2">CCUG 42001</strain>
    </source>
</reference>
<evidence type="ECO:0000313" key="2">
    <source>
        <dbReference type="Proteomes" id="UP001596267"/>
    </source>
</evidence>
<evidence type="ECO:0000313" key="1">
    <source>
        <dbReference type="EMBL" id="MFC6387243.1"/>
    </source>
</evidence>
<gene>
    <name evidence="1" type="ORF">ACFP7A_11565</name>
</gene>
<keyword evidence="2" id="KW-1185">Reference proteome</keyword>
<proteinExistence type="predicted"/>
<accession>A0ABW1WIS6</accession>
<comment type="caution">
    <text evidence="1">The sequence shown here is derived from an EMBL/GenBank/DDBJ whole genome shotgun (WGS) entry which is preliminary data.</text>
</comment>